<dbReference type="CDD" id="cd07018">
    <property type="entry name" value="S49_SppA_67K_type"/>
    <property type="match status" value="1"/>
</dbReference>
<evidence type="ECO:0000313" key="7">
    <source>
        <dbReference type="Proteomes" id="UP000485058"/>
    </source>
</evidence>
<keyword evidence="3" id="KW-0378">Hydrolase</keyword>
<dbReference type="Gene3D" id="3.90.226.10">
    <property type="entry name" value="2-enoyl-CoA Hydratase, Chain A, domain 1"/>
    <property type="match status" value="2"/>
</dbReference>
<proteinExistence type="inferred from homology"/>
<evidence type="ECO:0000256" key="4">
    <source>
        <dbReference type="ARBA" id="ARBA00022825"/>
    </source>
</evidence>
<protein>
    <recommendedName>
        <fullName evidence="5">Peptidase S49 domain-containing protein</fullName>
    </recommendedName>
</protein>
<dbReference type="Proteomes" id="UP000485058">
    <property type="component" value="Unassembled WGS sequence"/>
</dbReference>
<dbReference type="GO" id="GO:0008236">
    <property type="term" value="F:serine-type peptidase activity"/>
    <property type="evidence" value="ECO:0007669"/>
    <property type="project" value="UniProtKB-KW"/>
</dbReference>
<dbReference type="EMBL" id="BLLF01001936">
    <property type="protein sequence ID" value="GFH21945.1"/>
    <property type="molecule type" value="Genomic_DNA"/>
</dbReference>
<dbReference type="InterPro" id="IPR047217">
    <property type="entry name" value="S49_SppA_67K_type_N"/>
</dbReference>
<dbReference type="SUPFAM" id="SSF52096">
    <property type="entry name" value="ClpP/crotonase"/>
    <property type="match status" value="2"/>
</dbReference>
<dbReference type="PANTHER" id="PTHR33209">
    <property type="entry name" value="PROTEASE 4"/>
    <property type="match status" value="1"/>
</dbReference>
<organism evidence="6 7">
    <name type="scientific">Haematococcus lacustris</name>
    <name type="common">Green alga</name>
    <name type="synonym">Haematococcus pluvialis</name>
    <dbReference type="NCBI Taxonomy" id="44745"/>
    <lineage>
        <taxon>Eukaryota</taxon>
        <taxon>Viridiplantae</taxon>
        <taxon>Chlorophyta</taxon>
        <taxon>core chlorophytes</taxon>
        <taxon>Chlorophyceae</taxon>
        <taxon>CS clade</taxon>
        <taxon>Chlamydomonadales</taxon>
        <taxon>Haematococcaceae</taxon>
        <taxon>Haematococcus</taxon>
    </lineage>
</organism>
<dbReference type="PANTHER" id="PTHR33209:SF1">
    <property type="entry name" value="PEPTIDASE S49 DOMAIN-CONTAINING PROTEIN"/>
    <property type="match status" value="1"/>
</dbReference>
<dbReference type="AlphaFoldDB" id="A0A699ZIY6"/>
<evidence type="ECO:0000256" key="3">
    <source>
        <dbReference type="ARBA" id="ARBA00022801"/>
    </source>
</evidence>
<evidence type="ECO:0000259" key="5">
    <source>
        <dbReference type="Pfam" id="PF01343"/>
    </source>
</evidence>
<accession>A0A699ZIY6</accession>
<keyword evidence="7" id="KW-1185">Reference proteome</keyword>
<feature type="non-terminal residue" evidence="6">
    <location>
        <position position="1"/>
    </location>
</feature>
<gene>
    <name evidence="6" type="ORF">HaLaN_19335</name>
</gene>
<dbReference type="InterPro" id="IPR047272">
    <property type="entry name" value="S49_SppA_C"/>
</dbReference>
<keyword evidence="4" id="KW-0720">Serine protease</keyword>
<evidence type="ECO:0000256" key="1">
    <source>
        <dbReference type="ARBA" id="ARBA00008683"/>
    </source>
</evidence>
<dbReference type="CDD" id="cd07023">
    <property type="entry name" value="S49_Sppa_N_C"/>
    <property type="match status" value="1"/>
</dbReference>
<name>A0A699ZIY6_HAELA</name>
<dbReference type="InterPro" id="IPR002142">
    <property type="entry name" value="Peptidase_S49"/>
</dbReference>
<reference evidence="6 7" key="1">
    <citation type="submission" date="2020-02" db="EMBL/GenBank/DDBJ databases">
        <title>Draft genome sequence of Haematococcus lacustris strain NIES-144.</title>
        <authorList>
            <person name="Morimoto D."/>
            <person name="Nakagawa S."/>
            <person name="Yoshida T."/>
            <person name="Sawayama S."/>
        </authorList>
    </citation>
    <scope>NUCLEOTIDE SEQUENCE [LARGE SCALE GENOMIC DNA]</scope>
    <source>
        <strain evidence="6 7">NIES-144</strain>
    </source>
</reference>
<keyword evidence="2" id="KW-0645">Protease</keyword>
<sequence>MLMHSQLYAQSHAQRAALQRGSQVLASSRPRLAASAPLSSRSCQLACSNGSEHSTEVAERAVINGSGEFWTSFKLAFALPWRRFKDKSVLAIKIEGDIPDQSKSWVEQGSSVPQLCEGLRKAALDPRVSGLAIEVGPLGVGYAKLQEIRRYISYFKASGKFTVAYMKQAGEKEYYLASACKEVYAPPTASISLRGFVVGGTFLRGVFDKVGVEPQVQRIGAYKSAGDQLLRSSMSEAQREQLGALLEDTYDEFVRTVALARGKSEQEVKDLLDSGLFDTAKFAEAGWLDGLKYEDELIEDLKQRTTPDAKPEKPLRKIGIRKIASVNPGAYGLRGKKRVVVLRTAGAIVGRSTGTGATITPDSLIPVLRSLAKDKGVAAVVLRVDSPGGDALASDLMWREIKKLGEKKPVIASMADVAASGGYYLSMAAHKIVAEPLTITGSIGVVTGKFNLAELYGKVGSRSGRGGRHWQLDIRAGGNCCELQQSGAVAILPTKE</sequence>
<feature type="domain" description="Peptidase S49" evidence="5">
    <location>
        <begin position="405"/>
        <end position="460"/>
    </location>
</feature>
<evidence type="ECO:0000256" key="2">
    <source>
        <dbReference type="ARBA" id="ARBA00022670"/>
    </source>
</evidence>
<comment type="similarity">
    <text evidence="1">Belongs to the peptidase S49 family.</text>
</comment>
<dbReference type="InterPro" id="IPR029045">
    <property type="entry name" value="ClpP/crotonase-like_dom_sf"/>
</dbReference>
<comment type="caution">
    <text evidence="6">The sequence shown here is derived from an EMBL/GenBank/DDBJ whole genome shotgun (WGS) entry which is preliminary data.</text>
</comment>
<dbReference type="GO" id="GO:0006508">
    <property type="term" value="P:proteolysis"/>
    <property type="evidence" value="ECO:0007669"/>
    <property type="project" value="UniProtKB-KW"/>
</dbReference>
<evidence type="ECO:0000313" key="6">
    <source>
        <dbReference type="EMBL" id="GFH21945.1"/>
    </source>
</evidence>
<dbReference type="Pfam" id="PF01343">
    <property type="entry name" value="Peptidase_S49"/>
    <property type="match status" value="2"/>
</dbReference>
<feature type="domain" description="Peptidase S49" evidence="5">
    <location>
        <begin position="156"/>
        <end position="304"/>
    </location>
</feature>